<sequence>MEATGKAPIGRPRGFDTEEALERAMLTFWERGYDGVSLSDLARAMGITKTSLYAAFGNKEDLFRQAVERYAESRASHGLRAREEPTAREVAAVYLAASVLAATRDDCPTGCLGVRASLVANHLGPRAAEALAAWGDRNRADFRDRFQRAVDEGDLPAGTDPDALAHYLLTVANGIAVQAAAGATREELRRVADAALGGWPRD</sequence>
<dbReference type="RefSeq" id="WP_212615936.1">
    <property type="nucleotide sequence ID" value="NZ_OCNE01000013.1"/>
</dbReference>
<evidence type="ECO:0000313" key="6">
    <source>
        <dbReference type="EMBL" id="SOD63977.1"/>
    </source>
</evidence>
<feature type="domain" description="HTH tetR-type" evidence="5">
    <location>
        <begin position="14"/>
        <end position="74"/>
    </location>
</feature>
<keyword evidence="1" id="KW-0805">Transcription regulation</keyword>
<dbReference type="InterPro" id="IPR011075">
    <property type="entry name" value="TetR_C"/>
</dbReference>
<dbReference type="PROSITE" id="PS01081">
    <property type="entry name" value="HTH_TETR_1"/>
    <property type="match status" value="1"/>
</dbReference>
<keyword evidence="2 4" id="KW-0238">DNA-binding</keyword>
<dbReference type="InterPro" id="IPR023772">
    <property type="entry name" value="DNA-bd_HTH_TetR-type_CS"/>
</dbReference>
<dbReference type="PANTHER" id="PTHR47506">
    <property type="entry name" value="TRANSCRIPTIONAL REGULATORY PROTEIN"/>
    <property type="match status" value="1"/>
</dbReference>
<dbReference type="GO" id="GO:0003677">
    <property type="term" value="F:DNA binding"/>
    <property type="evidence" value="ECO:0007669"/>
    <property type="project" value="UniProtKB-UniRule"/>
</dbReference>
<dbReference type="Gene3D" id="1.10.10.60">
    <property type="entry name" value="Homeodomain-like"/>
    <property type="match status" value="1"/>
</dbReference>
<dbReference type="InterPro" id="IPR001647">
    <property type="entry name" value="HTH_TetR"/>
</dbReference>
<evidence type="ECO:0000256" key="1">
    <source>
        <dbReference type="ARBA" id="ARBA00023015"/>
    </source>
</evidence>
<evidence type="ECO:0000259" key="5">
    <source>
        <dbReference type="PROSITE" id="PS50977"/>
    </source>
</evidence>
<name>A0A286DZ93_9ACTN</name>
<dbReference type="SUPFAM" id="SSF48498">
    <property type="entry name" value="Tetracyclin repressor-like, C-terminal domain"/>
    <property type="match status" value="1"/>
</dbReference>
<dbReference type="Pfam" id="PF00440">
    <property type="entry name" value="TetR_N"/>
    <property type="match status" value="1"/>
</dbReference>
<dbReference type="SUPFAM" id="SSF46689">
    <property type="entry name" value="Homeodomain-like"/>
    <property type="match status" value="1"/>
</dbReference>
<dbReference type="EMBL" id="OCNE01000013">
    <property type="protein sequence ID" value="SOD63977.1"/>
    <property type="molecule type" value="Genomic_DNA"/>
</dbReference>
<dbReference type="InterPro" id="IPR036271">
    <property type="entry name" value="Tet_transcr_reg_TetR-rel_C_sf"/>
</dbReference>
<evidence type="ECO:0000256" key="3">
    <source>
        <dbReference type="ARBA" id="ARBA00023163"/>
    </source>
</evidence>
<dbReference type="PANTHER" id="PTHR47506:SF1">
    <property type="entry name" value="HTH-TYPE TRANSCRIPTIONAL REGULATOR YJDC"/>
    <property type="match status" value="1"/>
</dbReference>
<evidence type="ECO:0000313" key="7">
    <source>
        <dbReference type="Proteomes" id="UP000219072"/>
    </source>
</evidence>
<dbReference type="InterPro" id="IPR009057">
    <property type="entry name" value="Homeodomain-like_sf"/>
</dbReference>
<evidence type="ECO:0000256" key="2">
    <source>
        <dbReference type="ARBA" id="ARBA00023125"/>
    </source>
</evidence>
<gene>
    <name evidence="6" type="ORF">SAMN06297387_113136</name>
</gene>
<feature type="DNA-binding region" description="H-T-H motif" evidence="4">
    <location>
        <begin position="37"/>
        <end position="56"/>
    </location>
</feature>
<proteinExistence type="predicted"/>
<protein>
    <submittedName>
        <fullName evidence="6">Transcriptional regulator, TetR family</fullName>
    </submittedName>
</protein>
<dbReference type="PROSITE" id="PS50977">
    <property type="entry name" value="HTH_TETR_2"/>
    <property type="match status" value="1"/>
</dbReference>
<keyword evidence="7" id="KW-1185">Reference proteome</keyword>
<dbReference type="Proteomes" id="UP000219072">
    <property type="component" value="Unassembled WGS sequence"/>
</dbReference>
<dbReference type="AlphaFoldDB" id="A0A286DZ93"/>
<keyword evidence="3" id="KW-0804">Transcription</keyword>
<accession>A0A286DZ93</accession>
<dbReference type="PRINTS" id="PR00455">
    <property type="entry name" value="HTHTETR"/>
</dbReference>
<dbReference type="Pfam" id="PF16925">
    <property type="entry name" value="TetR_C_13"/>
    <property type="match status" value="1"/>
</dbReference>
<evidence type="ECO:0000256" key="4">
    <source>
        <dbReference type="PROSITE-ProRule" id="PRU00335"/>
    </source>
</evidence>
<organism evidence="6 7">
    <name type="scientific">Streptomyces zhaozhouensis</name>
    <dbReference type="NCBI Taxonomy" id="1300267"/>
    <lineage>
        <taxon>Bacteria</taxon>
        <taxon>Bacillati</taxon>
        <taxon>Actinomycetota</taxon>
        <taxon>Actinomycetes</taxon>
        <taxon>Kitasatosporales</taxon>
        <taxon>Streptomycetaceae</taxon>
        <taxon>Streptomyces</taxon>
    </lineage>
</organism>
<dbReference type="Gene3D" id="1.10.357.10">
    <property type="entry name" value="Tetracycline Repressor, domain 2"/>
    <property type="match status" value="1"/>
</dbReference>
<reference evidence="6 7" key="1">
    <citation type="submission" date="2017-09" db="EMBL/GenBank/DDBJ databases">
        <authorList>
            <person name="Ehlers B."/>
            <person name="Leendertz F.H."/>
        </authorList>
    </citation>
    <scope>NUCLEOTIDE SEQUENCE [LARGE SCALE GENOMIC DNA]</scope>
    <source>
        <strain evidence="6 7">CGMCC 4.7095</strain>
    </source>
</reference>